<gene>
    <name evidence="2" type="ORF">BELL_1568g00020</name>
</gene>
<reference evidence="2 3" key="1">
    <citation type="submission" date="2017-12" db="EMBL/GenBank/DDBJ databases">
        <title>Comparative genomics of Botrytis spp.</title>
        <authorList>
            <person name="Valero-Jimenez C.A."/>
            <person name="Tapia P."/>
            <person name="Veloso J."/>
            <person name="Silva-Moreno E."/>
            <person name="Staats M."/>
            <person name="Valdes J.H."/>
            <person name="Van Kan J.A.L."/>
        </authorList>
    </citation>
    <scope>NUCLEOTIDE SEQUENCE [LARGE SCALE GENOMIC DNA]</scope>
    <source>
        <strain evidence="2 3">Be9601</strain>
    </source>
</reference>
<feature type="region of interest" description="Disordered" evidence="1">
    <location>
        <begin position="55"/>
        <end position="117"/>
    </location>
</feature>
<feature type="compositionally biased region" description="Low complexity" evidence="1">
    <location>
        <begin position="156"/>
        <end position="177"/>
    </location>
</feature>
<feature type="compositionally biased region" description="Basic and acidic residues" evidence="1">
    <location>
        <begin position="356"/>
        <end position="382"/>
    </location>
</feature>
<organism evidence="2 3">
    <name type="scientific">Botrytis elliptica</name>
    <dbReference type="NCBI Taxonomy" id="278938"/>
    <lineage>
        <taxon>Eukaryota</taxon>
        <taxon>Fungi</taxon>
        <taxon>Dikarya</taxon>
        <taxon>Ascomycota</taxon>
        <taxon>Pezizomycotina</taxon>
        <taxon>Leotiomycetes</taxon>
        <taxon>Helotiales</taxon>
        <taxon>Sclerotiniaceae</taxon>
        <taxon>Botrytis</taxon>
    </lineage>
</organism>
<dbReference type="AlphaFoldDB" id="A0A4Z1HWY1"/>
<evidence type="ECO:0000256" key="1">
    <source>
        <dbReference type="SAM" id="MobiDB-lite"/>
    </source>
</evidence>
<feature type="compositionally biased region" description="Basic and acidic residues" evidence="1">
    <location>
        <begin position="300"/>
        <end position="323"/>
    </location>
</feature>
<feature type="compositionally biased region" description="Polar residues" evidence="1">
    <location>
        <begin position="72"/>
        <end position="117"/>
    </location>
</feature>
<protein>
    <submittedName>
        <fullName evidence="2">Uncharacterized protein</fullName>
    </submittedName>
</protein>
<feature type="compositionally biased region" description="Low complexity" evidence="1">
    <location>
        <begin position="59"/>
        <end position="71"/>
    </location>
</feature>
<accession>A0A4Z1HWY1</accession>
<feature type="region of interest" description="Disordered" evidence="1">
    <location>
        <begin position="1"/>
        <end position="34"/>
    </location>
</feature>
<sequence>MELNQTWLGNKPRTNRNQRQMESNQRCPGNQILPEPAYQTQSSAINQGQSTQFSVFNSTTHTPTPTPTQQTFIPNQSSTRTLPFGAQSSKPPQFRTNSSSLNQYDLPPLTSTTPSRAGISTSEFQLELQQEEQQRVAKQQCVAHSFENLSVHNTSQQLQQPQPKVSYQQQQQSQGLVEQEKSLSPYSRNRNNDIAVAVPLSTFPFHFIAGSGNAFPSRLTGVLPAGAAQAHAQAQQPLFFLHRPNNRAKTTGSTSRCFDRGDRGDCGDGGDGEVGIRGVGRGRGIGMRGIEEVMGMGMGRDGERTRMRDRHDDDDDARNRNGDGDGWNGNGIYQGQERDDEWNGDGARAANLIAQQKERIREEGGRRREEGGRERDSPGSNT</sequence>
<feature type="compositionally biased region" description="Polar residues" evidence="1">
    <location>
        <begin position="15"/>
        <end position="28"/>
    </location>
</feature>
<keyword evidence="3" id="KW-1185">Reference proteome</keyword>
<name>A0A4Z1HWY1_9HELO</name>
<dbReference type="Proteomes" id="UP000297229">
    <property type="component" value="Unassembled WGS sequence"/>
</dbReference>
<evidence type="ECO:0000313" key="2">
    <source>
        <dbReference type="EMBL" id="TGO53728.1"/>
    </source>
</evidence>
<dbReference type="EMBL" id="PQXM01001566">
    <property type="protein sequence ID" value="TGO53728.1"/>
    <property type="molecule type" value="Genomic_DNA"/>
</dbReference>
<feature type="region of interest" description="Disordered" evidence="1">
    <location>
        <begin position="297"/>
        <end position="382"/>
    </location>
</feature>
<proteinExistence type="predicted"/>
<evidence type="ECO:0000313" key="3">
    <source>
        <dbReference type="Proteomes" id="UP000297229"/>
    </source>
</evidence>
<feature type="region of interest" description="Disordered" evidence="1">
    <location>
        <begin position="153"/>
        <end position="188"/>
    </location>
</feature>
<comment type="caution">
    <text evidence="2">The sequence shown here is derived from an EMBL/GenBank/DDBJ whole genome shotgun (WGS) entry which is preliminary data.</text>
</comment>